<feature type="region of interest" description="Disordered" evidence="1">
    <location>
        <begin position="609"/>
        <end position="666"/>
    </location>
</feature>
<evidence type="ECO:0000313" key="3">
    <source>
        <dbReference type="EMBL" id="EDW96225.1"/>
    </source>
</evidence>
<dbReference type="PANTHER" id="PTHR14633">
    <property type="entry name" value="LITTLE ELONGATION COMPLEX SUBUNIT 2"/>
    <property type="match status" value="1"/>
</dbReference>
<keyword evidence="4" id="KW-1185">Reference proteome</keyword>
<dbReference type="Proteomes" id="UP000002282">
    <property type="component" value="Chromosome 3R"/>
</dbReference>
<dbReference type="GO" id="GO:0045945">
    <property type="term" value="P:positive regulation of transcription by RNA polymerase III"/>
    <property type="evidence" value="ECO:0007669"/>
    <property type="project" value="TreeGrafter"/>
</dbReference>
<evidence type="ECO:0000259" key="2">
    <source>
        <dbReference type="Pfam" id="PF10505"/>
    </source>
</evidence>
<reference evidence="3 4" key="2">
    <citation type="journal article" date="2007" name="PLoS Biol.">
        <title>Principles of genome evolution in the Drosophila melanogaster species group.</title>
        <authorList>
            <person name="Ranz J.M."/>
            <person name="Maurin D."/>
            <person name="Chan Y.S."/>
            <person name="von Grotthuss M."/>
            <person name="Hillier L.W."/>
            <person name="Roote J."/>
            <person name="Ashburner M."/>
            <person name="Bergman C.M."/>
        </authorList>
    </citation>
    <scope>NUCLEOTIDE SEQUENCE [LARGE SCALE GENOMIC DNA]</scope>
    <source>
        <strain evidence="4">Tai18E2 / Tucson 14021-0261.01</strain>
    </source>
</reference>
<dbReference type="EMBL" id="CM000160">
    <property type="protein sequence ID" value="EDW96225.1"/>
    <property type="molecule type" value="Genomic_DNA"/>
</dbReference>
<reference evidence="3 4" key="1">
    <citation type="journal article" date="2007" name="Nature">
        <title>Evolution of genes and genomes on the Drosophila phylogeny.</title>
        <authorList>
            <consortium name="Drosophila 12 Genomes Consortium"/>
            <person name="Clark A.G."/>
            <person name="Eisen M.B."/>
            <person name="Smith D.R."/>
            <person name="Bergman C.M."/>
            <person name="Oliver B."/>
            <person name="Markow T.A."/>
            <person name="Kaufman T.C."/>
            <person name="Kellis M."/>
            <person name="Gelbart W."/>
            <person name="Iyer V.N."/>
            <person name="Pollard D.A."/>
            <person name="Sackton T.B."/>
            <person name="Larracuente A.M."/>
            <person name="Singh N.D."/>
            <person name="Abad J.P."/>
            <person name="Abt D.N."/>
            <person name="Adryan B."/>
            <person name="Aguade M."/>
            <person name="Akashi H."/>
            <person name="Anderson W.W."/>
            <person name="Aquadro C.F."/>
            <person name="Ardell D.H."/>
            <person name="Arguello R."/>
            <person name="Artieri C.G."/>
            <person name="Barbash D.A."/>
            <person name="Barker D."/>
            <person name="Barsanti P."/>
            <person name="Batterham P."/>
            <person name="Batzoglou S."/>
            <person name="Begun D."/>
            <person name="Bhutkar A."/>
            <person name="Blanco E."/>
            <person name="Bosak S.A."/>
            <person name="Bradley R.K."/>
            <person name="Brand A.D."/>
            <person name="Brent M.R."/>
            <person name="Brooks A.N."/>
            <person name="Brown R.H."/>
            <person name="Butlin R.K."/>
            <person name="Caggese C."/>
            <person name="Calvi B.R."/>
            <person name="Bernardo de Carvalho A."/>
            <person name="Caspi A."/>
            <person name="Castrezana S."/>
            <person name="Celniker S.E."/>
            <person name="Chang J.L."/>
            <person name="Chapple C."/>
            <person name="Chatterji S."/>
            <person name="Chinwalla A."/>
            <person name="Civetta A."/>
            <person name="Clifton S.W."/>
            <person name="Comeron J.M."/>
            <person name="Costello J.C."/>
            <person name="Coyne J.A."/>
            <person name="Daub J."/>
            <person name="David R.G."/>
            <person name="Delcher A.L."/>
            <person name="Delehaunty K."/>
            <person name="Do C.B."/>
            <person name="Ebling H."/>
            <person name="Edwards K."/>
            <person name="Eickbush T."/>
            <person name="Evans J.D."/>
            <person name="Filipski A."/>
            <person name="Findeiss S."/>
            <person name="Freyhult E."/>
            <person name="Fulton L."/>
            <person name="Fulton R."/>
            <person name="Garcia A.C."/>
            <person name="Gardiner A."/>
            <person name="Garfield D.A."/>
            <person name="Garvin B.E."/>
            <person name="Gibson G."/>
            <person name="Gilbert D."/>
            <person name="Gnerre S."/>
            <person name="Godfrey J."/>
            <person name="Good R."/>
            <person name="Gotea V."/>
            <person name="Gravely B."/>
            <person name="Greenberg A.J."/>
            <person name="Griffiths-Jones S."/>
            <person name="Gross S."/>
            <person name="Guigo R."/>
            <person name="Gustafson E.A."/>
            <person name="Haerty W."/>
            <person name="Hahn M.W."/>
            <person name="Halligan D.L."/>
            <person name="Halpern A.L."/>
            <person name="Halter G.M."/>
            <person name="Han M.V."/>
            <person name="Heger A."/>
            <person name="Hillier L."/>
            <person name="Hinrichs A.S."/>
            <person name="Holmes I."/>
            <person name="Hoskins R.A."/>
            <person name="Hubisz M.J."/>
            <person name="Hultmark D."/>
            <person name="Huntley M.A."/>
            <person name="Jaffe D.B."/>
            <person name="Jagadeeshan S."/>
            <person name="Jeck W.R."/>
            <person name="Johnson J."/>
            <person name="Jones C.D."/>
            <person name="Jordan W.C."/>
            <person name="Karpen G.H."/>
            <person name="Kataoka E."/>
            <person name="Keightley P.D."/>
            <person name="Kheradpour P."/>
            <person name="Kirkness E.F."/>
            <person name="Koerich L.B."/>
            <person name="Kristiansen K."/>
            <person name="Kudrna D."/>
            <person name="Kulathinal R.J."/>
            <person name="Kumar S."/>
            <person name="Kwok R."/>
            <person name="Lander E."/>
            <person name="Langley C.H."/>
            <person name="Lapoint R."/>
            <person name="Lazzaro B.P."/>
            <person name="Lee S.J."/>
            <person name="Levesque L."/>
            <person name="Li R."/>
            <person name="Lin C.F."/>
            <person name="Lin M.F."/>
            <person name="Lindblad-Toh K."/>
            <person name="Llopart A."/>
            <person name="Long M."/>
            <person name="Low L."/>
            <person name="Lozovsky E."/>
            <person name="Lu J."/>
            <person name="Luo M."/>
            <person name="Machado C.A."/>
            <person name="Makalowski W."/>
            <person name="Marzo M."/>
            <person name="Matsuda M."/>
            <person name="Matzkin L."/>
            <person name="McAllister B."/>
            <person name="McBride C.S."/>
            <person name="McKernan B."/>
            <person name="McKernan K."/>
            <person name="Mendez-Lago M."/>
            <person name="Minx P."/>
            <person name="Mollenhauer M.U."/>
            <person name="Montooth K."/>
            <person name="Mount S.M."/>
            <person name="Mu X."/>
            <person name="Myers E."/>
            <person name="Negre B."/>
            <person name="Newfeld S."/>
            <person name="Nielsen R."/>
            <person name="Noor M.A."/>
            <person name="O'Grady P."/>
            <person name="Pachter L."/>
            <person name="Papaceit M."/>
            <person name="Parisi M.J."/>
            <person name="Parisi M."/>
            <person name="Parts L."/>
            <person name="Pedersen J.S."/>
            <person name="Pesole G."/>
            <person name="Phillippy A.M."/>
            <person name="Ponting C.P."/>
            <person name="Pop M."/>
            <person name="Porcelli D."/>
            <person name="Powell J.R."/>
            <person name="Prohaska S."/>
            <person name="Pruitt K."/>
            <person name="Puig M."/>
            <person name="Quesneville H."/>
            <person name="Ram K.R."/>
            <person name="Rand D."/>
            <person name="Rasmussen M.D."/>
            <person name="Reed L.K."/>
            <person name="Reenan R."/>
            <person name="Reily A."/>
            <person name="Remington K.A."/>
            <person name="Rieger T.T."/>
            <person name="Ritchie M.G."/>
            <person name="Robin C."/>
            <person name="Rogers Y.H."/>
            <person name="Rohde C."/>
            <person name="Rozas J."/>
            <person name="Rubenfield M.J."/>
            <person name="Ruiz A."/>
            <person name="Russo S."/>
            <person name="Salzberg S.L."/>
            <person name="Sanchez-Gracia A."/>
            <person name="Saranga D.J."/>
            <person name="Sato H."/>
            <person name="Schaeffer S.W."/>
            <person name="Schatz M.C."/>
            <person name="Schlenke T."/>
            <person name="Schwartz R."/>
            <person name="Segarra C."/>
            <person name="Singh R.S."/>
            <person name="Sirot L."/>
            <person name="Sirota M."/>
            <person name="Sisneros N.B."/>
            <person name="Smith C.D."/>
            <person name="Smith T.F."/>
            <person name="Spieth J."/>
            <person name="Stage D.E."/>
            <person name="Stark A."/>
            <person name="Stephan W."/>
            <person name="Strausberg R.L."/>
            <person name="Strempel S."/>
            <person name="Sturgill D."/>
            <person name="Sutton G."/>
            <person name="Sutton G.G."/>
            <person name="Tao W."/>
            <person name="Teichmann S."/>
            <person name="Tobari Y.N."/>
            <person name="Tomimura Y."/>
            <person name="Tsolas J.M."/>
            <person name="Valente V.L."/>
            <person name="Venter E."/>
            <person name="Venter J.C."/>
            <person name="Vicario S."/>
            <person name="Vieira F.G."/>
            <person name="Vilella A.J."/>
            <person name="Villasante A."/>
            <person name="Walenz B."/>
            <person name="Wang J."/>
            <person name="Wasserman M."/>
            <person name="Watts T."/>
            <person name="Wilson D."/>
            <person name="Wilson R.K."/>
            <person name="Wing R.A."/>
            <person name="Wolfner M.F."/>
            <person name="Wong A."/>
            <person name="Wong G.K."/>
            <person name="Wu C.I."/>
            <person name="Wu G."/>
            <person name="Yamamoto D."/>
            <person name="Yang H.P."/>
            <person name="Yang S.P."/>
            <person name="Yorke J.A."/>
            <person name="Yoshida K."/>
            <person name="Zdobnov E."/>
            <person name="Zhang P."/>
            <person name="Zhang Y."/>
            <person name="Zimin A.V."/>
            <person name="Baldwin J."/>
            <person name="Abdouelleil A."/>
            <person name="Abdulkadir J."/>
            <person name="Abebe A."/>
            <person name="Abera B."/>
            <person name="Abreu J."/>
            <person name="Acer S.C."/>
            <person name="Aftuck L."/>
            <person name="Alexander A."/>
            <person name="An P."/>
            <person name="Anderson E."/>
            <person name="Anderson S."/>
            <person name="Arachi H."/>
            <person name="Azer M."/>
            <person name="Bachantsang P."/>
            <person name="Barry A."/>
            <person name="Bayul T."/>
            <person name="Berlin A."/>
            <person name="Bessette D."/>
            <person name="Bloom T."/>
            <person name="Blye J."/>
            <person name="Boguslavskiy L."/>
            <person name="Bonnet C."/>
            <person name="Boukhgalter B."/>
            <person name="Bourzgui I."/>
            <person name="Brown A."/>
            <person name="Cahill P."/>
            <person name="Channer S."/>
            <person name="Cheshatsang Y."/>
            <person name="Chuda L."/>
            <person name="Citroen M."/>
            <person name="Collymore A."/>
            <person name="Cooke P."/>
            <person name="Costello M."/>
            <person name="D'Aco K."/>
            <person name="Daza R."/>
            <person name="De Haan G."/>
            <person name="DeGray S."/>
            <person name="DeMaso C."/>
            <person name="Dhargay N."/>
            <person name="Dooley K."/>
            <person name="Dooley E."/>
            <person name="Doricent M."/>
            <person name="Dorje P."/>
            <person name="Dorjee K."/>
            <person name="Dupes A."/>
            <person name="Elong R."/>
            <person name="Falk J."/>
            <person name="Farina A."/>
            <person name="Faro S."/>
            <person name="Ferguson D."/>
            <person name="Fisher S."/>
            <person name="Foley C.D."/>
            <person name="Franke A."/>
            <person name="Friedrich D."/>
            <person name="Gadbois L."/>
            <person name="Gearin G."/>
            <person name="Gearin C.R."/>
            <person name="Giannoukos G."/>
            <person name="Goode T."/>
            <person name="Graham J."/>
            <person name="Grandbois E."/>
            <person name="Grewal S."/>
            <person name="Gyaltsen K."/>
            <person name="Hafez N."/>
            <person name="Hagos B."/>
            <person name="Hall J."/>
            <person name="Henson C."/>
            <person name="Hollinger A."/>
            <person name="Honan T."/>
            <person name="Huard M.D."/>
            <person name="Hughes L."/>
            <person name="Hurhula B."/>
            <person name="Husby M.E."/>
            <person name="Kamat A."/>
            <person name="Kanga B."/>
            <person name="Kashin S."/>
            <person name="Khazanovich D."/>
            <person name="Kisner P."/>
            <person name="Lance K."/>
            <person name="Lara M."/>
            <person name="Lee W."/>
            <person name="Lennon N."/>
            <person name="Letendre F."/>
            <person name="LeVine R."/>
            <person name="Lipovsky A."/>
            <person name="Liu X."/>
            <person name="Liu J."/>
            <person name="Liu S."/>
            <person name="Lokyitsang T."/>
            <person name="Lokyitsang Y."/>
            <person name="Lubonja R."/>
            <person name="Lui A."/>
            <person name="MacDonald P."/>
            <person name="Magnisalis V."/>
            <person name="Maru K."/>
            <person name="Matthews C."/>
            <person name="McCusker W."/>
            <person name="McDonough S."/>
            <person name="Mehta T."/>
            <person name="Meldrim J."/>
            <person name="Meneus L."/>
            <person name="Mihai O."/>
            <person name="Mihalev A."/>
            <person name="Mihova T."/>
            <person name="Mittelman R."/>
            <person name="Mlenga V."/>
            <person name="Montmayeur A."/>
            <person name="Mulrain L."/>
            <person name="Navidi A."/>
            <person name="Naylor J."/>
            <person name="Negash T."/>
            <person name="Nguyen T."/>
            <person name="Nguyen N."/>
            <person name="Nicol R."/>
            <person name="Norbu C."/>
            <person name="Norbu N."/>
            <person name="Novod N."/>
            <person name="O'Neill B."/>
            <person name="Osman S."/>
            <person name="Markiewicz E."/>
            <person name="Oyono O.L."/>
            <person name="Patti C."/>
            <person name="Phunkhang P."/>
            <person name="Pierre F."/>
            <person name="Priest M."/>
            <person name="Raghuraman S."/>
            <person name="Rege F."/>
            <person name="Reyes R."/>
            <person name="Rise C."/>
            <person name="Rogov P."/>
            <person name="Ross K."/>
            <person name="Ryan E."/>
            <person name="Settipalli S."/>
            <person name="Shea T."/>
            <person name="Sherpa N."/>
            <person name="Shi L."/>
            <person name="Shih D."/>
            <person name="Sparrow T."/>
            <person name="Spaulding J."/>
            <person name="Stalker J."/>
            <person name="Stange-Thomann N."/>
            <person name="Stavropoulos S."/>
            <person name="Stone C."/>
            <person name="Strader C."/>
            <person name="Tesfaye S."/>
            <person name="Thomson T."/>
            <person name="Thoulutsang Y."/>
            <person name="Thoulutsang D."/>
            <person name="Topham K."/>
            <person name="Topping I."/>
            <person name="Tsamla T."/>
            <person name="Vassiliev H."/>
            <person name="Vo A."/>
            <person name="Wangchuk T."/>
            <person name="Wangdi T."/>
            <person name="Weiand M."/>
            <person name="Wilkinson J."/>
            <person name="Wilson A."/>
            <person name="Yadav S."/>
            <person name="Young G."/>
            <person name="Yu Q."/>
            <person name="Zembek L."/>
            <person name="Zhong D."/>
            <person name="Zimmer A."/>
            <person name="Zwirko Z."/>
            <person name="Jaffe D.B."/>
            <person name="Alvarez P."/>
            <person name="Brockman W."/>
            <person name="Butler J."/>
            <person name="Chin C."/>
            <person name="Gnerre S."/>
            <person name="Grabherr M."/>
            <person name="Kleber M."/>
            <person name="Mauceli E."/>
            <person name="MacCallum I."/>
        </authorList>
    </citation>
    <scope>NUCLEOTIDE SEQUENCE [LARGE SCALE GENOMIC DNA]</scope>
    <source>
        <strain evidence="4">Tai18E2 / Tucson 14021-0261.01</strain>
    </source>
</reference>
<dbReference type="InterPro" id="IPR019535">
    <property type="entry name" value="ICE2_C"/>
</dbReference>
<organism evidence="3 4">
    <name type="scientific">Drosophila yakuba</name>
    <name type="common">Fruit fly</name>
    <dbReference type="NCBI Taxonomy" id="7245"/>
    <lineage>
        <taxon>Eukaryota</taxon>
        <taxon>Metazoa</taxon>
        <taxon>Ecdysozoa</taxon>
        <taxon>Arthropoda</taxon>
        <taxon>Hexapoda</taxon>
        <taxon>Insecta</taxon>
        <taxon>Pterygota</taxon>
        <taxon>Neoptera</taxon>
        <taxon>Endopterygota</taxon>
        <taxon>Diptera</taxon>
        <taxon>Brachycera</taxon>
        <taxon>Muscomorpha</taxon>
        <taxon>Ephydroidea</taxon>
        <taxon>Drosophilidae</taxon>
        <taxon>Drosophila</taxon>
        <taxon>Sophophora</taxon>
    </lineage>
</organism>
<gene>
    <name evidence="3" type="primary">Dyak\GE25710</name>
    <name evidence="3" type="synonym">dyak_GLEANR_9318</name>
    <name evidence="3" type="synonym">GE25710</name>
    <name evidence="3" type="ORF">Dyak_GE25710</name>
</gene>
<feature type="compositionally biased region" description="Basic residues" evidence="1">
    <location>
        <begin position="643"/>
        <end position="661"/>
    </location>
</feature>
<accession>B4PQB6</accession>
<dbReference type="KEGG" id="dya:Dyak_GE25710"/>
<evidence type="ECO:0000256" key="1">
    <source>
        <dbReference type="SAM" id="MobiDB-lite"/>
    </source>
</evidence>
<evidence type="ECO:0000313" key="4">
    <source>
        <dbReference type="Proteomes" id="UP000002282"/>
    </source>
</evidence>
<dbReference type="Pfam" id="PF10505">
    <property type="entry name" value="NARG2_C"/>
    <property type="match status" value="1"/>
</dbReference>
<dbReference type="PANTHER" id="PTHR14633:SF3">
    <property type="entry name" value="LITTLE ELONGATION COMPLEX SUBUNIT 2"/>
    <property type="match status" value="1"/>
</dbReference>
<feature type="domain" description="Little elongation complex subunit 2 C-terminal" evidence="2">
    <location>
        <begin position="391"/>
        <end position="602"/>
    </location>
</feature>
<dbReference type="GO" id="GO:0042796">
    <property type="term" value="P:snRNA transcription by RNA polymerase III"/>
    <property type="evidence" value="ECO:0007669"/>
    <property type="project" value="TreeGrafter"/>
</dbReference>
<dbReference type="eggNOG" id="ENOG502QUWA">
    <property type="taxonomic scope" value="Eukaryota"/>
</dbReference>
<proteinExistence type="predicted"/>
<protein>
    <recommendedName>
        <fullName evidence="2">Little elongation complex subunit 2 C-terminal domain-containing protein</fullName>
    </recommendedName>
</protein>
<dbReference type="PhylomeDB" id="B4PQB6"/>
<dbReference type="HOGENOM" id="CLU_416366_0_0_1"/>
<dbReference type="OMA" id="CGCEIMT"/>
<dbReference type="AlphaFoldDB" id="B4PQB6"/>
<dbReference type="GO" id="GO:0042795">
    <property type="term" value="P:snRNA transcription by RNA polymerase II"/>
    <property type="evidence" value="ECO:0007669"/>
    <property type="project" value="TreeGrafter"/>
</dbReference>
<dbReference type="OrthoDB" id="6288737at2759"/>
<dbReference type="GO" id="GO:0032783">
    <property type="term" value="C:super elongation complex"/>
    <property type="evidence" value="ECO:0007669"/>
    <property type="project" value="EnsemblMetazoa"/>
</dbReference>
<name>B4PQB6_DROYA</name>
<sequence>MEKDAALYGGNAVFRNQPSYKVFNKSFEHVDDALYTLLNEVDPEVLRMELKETSDVFKSFNRNSALRDPRNNEVPERPIRDLSTVTSLYSFPNPLERHSELNLTQQAACMRVLLAWQRRQPVDEQDFVVWQATEKKRCNEQQRVQKHIHDHENGSKEVIYAPMKSLVAVYRKWYELGVRKLIQAYPNDSYMTFSGLPQLPQCKSLNSQTASIEQVELERTVGRVRLWREVKVRHEAMRTLRLRLDRYATRKAREPVQLLRKEDKELELEAGNVFVLPLDSLLMLLTTGSYIDLPTEMFVSLRESPSSRHKCMEFQSPFPARNCGWHTNSLILKLAYGAYISQPGQAEWLDYNINGAVQEVPNEPACDKSSIDLHMVYKPQAIDQQSSDVLDGNCNNALVSWTLRSKGEGEECNDFQIFSTLSIPAVTDSNVKDPLGCHFIKLENKPDCGCEIMSKYELISAWLQLKLLRVEMGHCTRISLRDFEPMLEEKLTLMSLEQQLHDYYNTSMPQLLSNLCEFLKLLDTVPAGDYLLRYSPKYKDKFLLCIVTKETTPQSFELHKLLTESSPSDQAFLTQSSYLPISPTLCGRLHEELQLLPCAFPAKANGRSVQRRKVVVPRPEPSRQAPVRRQSLKKWSETQSRELRRRHKAGQKKRARARKKTAANEEKIQLEKIMTL</sequence>